<accession>A0ABD2JFN9</accession>
<comment type="caution">
    <text evidence="2">The sequence shown here is derived from an EMBL/GenBank/DDBJ whole genome shotgun (WGS) entry which is preliminary data.</text>
</comment>
<feature type="region of interest" description="Disordered" evidence="1">
    <location>
        <begin position="7104"/>
        <end position="7138"/>
    </location>
</feature>
<reference evidence="2 3" key="1">
    <citation type="submission" date="2024-10" db="EMBL/GenBank/DDBJ databases">
        <authorList>
            <person name="Kim D."/>
        </authorList>
    </citation>
    <scope>NUCLEOTIDE SEQUENCE [LARGE SCALE GENOMIC DNA]</scope>
    <source>
        <strain evidence="2">BH-2024</strain>
    </source>
</reference>
<evidence type="ECO:0000256" key="1">
    <source>
        <dbReference type="SAM" id="MobiDB-lite"/>
    </source>
</evidence>
<protein>
    <submittedName>
        <fullName evidence="2">Uncharacterized protein</fullName>
    </submittedName>
</protein>
<feature type="region of interest" description="Disordered" evidence="1">
    <location>
        <begin position="7195"/>
        <end position="7243"/>
    </location>
</feature>
<gene>
    <name evidence="2" type="ORF">niasHT_027800</name>
</gene>
<dbReference type="InterPro" id="IPR006623">
    <property type="entry name" value="THEG"/>
</dbReference>
<evidence type="ECO:0000313" key="3">
    <source>
        <dbReference type="Proteomes" id="UP001620626"/>
    </source>
</evidence>
<feature type="compositionally biased region" description="Polar residues" evidence="1">
    <location>
        <begin position="5850"/>
        <end position="5861"/>
    </location>
</feature>
<evidence type="ECO:0000313" key="2">
    <source>
        <dbReference type="EMBL" id="KAL3089430.1"/>
    </source>
</evidence>
<organism evidence="2 3">
    <name type="scientific">Heterodera trifolii</name>
    <dbReference type="NCBI Taxonomy" id="157864"/>
    <lineage>
        <taxon>Eukaryota</taxon>
        <taxon>Metazoa</taxon>
        <taxon>Ecdysozoa</taxon>
        <taxon>Nematoda</taxon>
        <taxon>Chromadorea</taxon>
        <taxon>Rhabditida</taxon>
        <taxon>Tylenchina</taxon>
        <taxon>Tylenchomorpha</taxon>
        <taxon>Tylenchoidea</taxon>
        <taxon>Heteroderidae</taxon>
        <taxon>Heteroderinae</taxon>
        <taxon>Heterodera</taxon>
    </lineage>
</organism>
<keyword evidence="3" id="KW-1185">Reference proteome</keyword>
<feature type="region of interest" description="Disordered" evidence="1">
    <location>
        <begin position="5838"/>
        <end position="5865"/>
    </location>
</feature>
<feature type="compositionally biased region" description="Polar residues" evidence="1">
    <location>
        <begin position="7108"/>
        <end position="7119"/>
    </location>
</feature>
<dbReference type="Proteomes" id="UP001620626">
    <property type="component" value="Unassembled WGS sequence"/>
</dbReference>
<sequence>MGRSAALVVVVVRPQTPSVFPRRSLPLLRAFASSAPPSLPILWEGSAEKGKGGSTQLILPLAKSAFASFAPHNCSLPKGPDLHQSAVVADQKVFARQGVKNSATVANLLSPYQKGERQIRPLLPTLRLAKSVARQFGHQPPTSSSCPTSGKTIRPSAADFFVLPNQWQDNSAISRRLLRLAQPVARQFGHQPPTSSSCPTSGKTIRPSAADFFVLLNQWRDNSAISRRLLRLAQPVARQFGHQPPTSSSCPTSGKTIRPSAADFFVLLNQWRDNSAISRRLLRLAQPVARQFGHQLPTSSSCPTSGKTIRPSAADFFVLPNQWQDNSAISRRLLRLAQPVARQFGHQPPTSSSCPTSGKTIRPSAADFFVLPNQWQDNSAISRRLLRLAQPVARQFGHQPPTHLSCPTSGKTIRPSAADFFVLPNQWQDNSAISRRLLRLAQPVARQFGHQPPTHSSCPTSGKTIRPSAADFFVLPNQWQDNSAISRRLLRLAQPVARQFGHQPPTSSSCPTSGKTIRPSAADFFVLPNQWQDNSAISRRLLCLAQPVARQFGHQPPTSSSCPTSGKTIRPSAADFFVLPNQWQDNSAISRRLICLAQPVARQFGHQPPTSSSCPTSGKTIRPSAADFFVLPNQWQDNSAISRRLLRLAQPVARQFGHQPPTSSSCPTSGKTIRPSAADFFVLPNQWQDNSAISRRLLRLAQPVARQFGHQPPTSSSCPTSGKTIRPSAADFFILPNQWQDNSAISRRLLRLAQPVARQFGHQPPTHLSCPTSGKTIRPSAADFICLAQPVARQFGHQPPTSSSCPTSGKTIRPSAADFFVLPNQWQDNSAISRRLLRLAQPVARQFGHQPPTTLSCPTSGKTIRPSAADFICLAQPVARQFGHQPPTSSSCPTSGKTIRPSAADYLVLPNQWQDNSAISRRLLRLAQPVARQFGHQPPTSSSCPTSGKTIRPSAADFFVLPNQWQDNSAISRRLLRLAQPVARQFGHQPPTPLSCPTSGKTIRPSAADFFVLPNQWQDNSAISRRLHLSCPTSGKTIRPSAADSFVLPNQWQDNSAISRRLLRLAQPVARQFGHQPPTHLSCPTSGKTIRPSAADSFVFPIKGQFGHQPPTHLSCPTSGKTIRPSAADFFVLPNQWQDNSAISRRLICLSHQRVGTLGHHSPNSSSCPTSGKTIRPSAADSFVLPNQWQDNSAISRRLISLAQPVARQFGHQPPTSSSCPTSGKTIRPSAADSFVLPNQWQDNSAISRRLLRLAQPVARQFGHQPPTHLSCPTSGKTIRPSAADFFVLPNQWQDNSAISRRLLRLAQPVARQFGHQPPTHLSCPTSGKTIRPSAADFFVLPNQWQDNSAISRRLLRLAQPVARQFGHQPPTSSSCPTSGKTIRPSAADFFVLPNQWQDNSAISRRLLRLAQPVARQFGHQPPTHLSCPTSGKTIRPSAADFFVLPNQWQDNSAISRRLICLAQPVARQFGHQPPTSSSCPTSGKTIRPSAADFFVLPNQWQDNSAISRRLLRLAQPVARQFGHQPPTHLSCPTSGKTIRPSAADFFVLPNQWQDNSAISRRLICLAQPVARQFGHQPPTHLSFPSKGRHTRPPFAEFFVLPNQWQDNSAISRRLICLAQLVARQFGHQPPTSSSCPTSGKTIRPSAADSFVFPIKGGKTIRPSAADFFVLPNQWQDNSAISRRLICLAQPVARQFGHQPPTSSSCPTSGKTIRPSAADFFVLPNQWQDNSAISRRLLRLAQPVARQFGHQPPTSSSCPTSGKTIRPSAADFFVLPNQWQDNSAISRRLLRLAQPVARQFGHQPPTSSSCPTSGKTIRPSAADFFVLPNQWQDNSAISRRLICLAQPVARQFGHQPPTSSSCPTSGKTIRPSAADFFVLPNQWQDNSAISRRLICLAQPVARQFGHQPPTHLSCPTSGKTIRPSAADFFVLPNQWQDNSAISRRLLRLAQPVARQFGHQPPTHLSCPTSGKTIRPSAADFFVLPNQWQDNSAISRRLLRLAQPVARQFGHQPPTSSSCSTSGETIRPSAADFFVLPNQWQDNSAISRRLLRLAQPVARQFGHQPPTHLSCPTSGKTIRPSAADFFVLPNQWQDNSAISRRLICLAQPVARQFGHQPPTSSSCPTSGKTIRPSAADFFVLPNQWQDNSAISRRLLRLAQPVARQFGHQPPTSSSCPTSGKTIRPSAADFFVLPNQWQDNSAISRRLLRLAQPVARQFGHQPPTHLSFPSKGRHTRPPFAEFFVLPNQWQDNSAISRRLICLAQLVARQFGHQPPTSSSCPTSGKTIRPSAADSFVFPNQWQDNSAISRRLLRLAQPVARQFGHQPPTHLSCPTSGKTIRPSAADFFVLPNHGKTIRPSAADFFVLPNQWQDNSAISRRLICLAQPVARQFGHQPPTSSSCPTSGKTIRPSAADFFVLPNQWQDNSAISRRLLRLAQPVARQFGHQPPTSSSCPTSGKTIRPSAADFFVLPNQWQDNSAISRRLICLAQPVARQFGHQPPTSSSCPTSGKTIRPSAADFFVLPNQWQDNSAISRRLICLAQPVARQFGHQPPTHLSFPSKGRHTRPPFAEFFVLPNQWQDNSAISRRLICLAQLVARQFGHQPPTSSSCPTSGKTIRPSAADSFVFPIKGRRLICLAQLVARQFGHQPPTSSSCPTSGKTIRPSAADFFVLPNQWQDNSAISRRLLRLAQPVARQFGHQPPTSSSCPTSGKTIRPSAADFFVLPNQWQDNSAISRRLLRLAQPVARQFGHQPPTHLSCPTSGKTIRPSAADFFVLPNQWQDNSAISRRLLRLAQPVARQFGHQPPTHLSCPTSGKTIRPSAADFFVLPNQWQDNSAISRRLICLAQPVARQFGHQPPTHLSFPSKGRHTRPPFAEFFVLPNQWQDNSAISRRLICLAQLVARQFGHQPPTSSSCPTSGKTIRPSAADSFVFPIKGQFGHQPPTSSSCPTSGKTIRPSAADSFVLPNQWQDNSAISRRLLRLAQPVARQFGHQPPTSSSCPTSGKTIRPSAADFFVLPNQWQDNSAISRRLLRLAQPVARQFGHQPPTSSSCPTSGKTIRPSAADFFVLPNQWQDNSAISRRLICLAQPVARQFGHQPPTSSSCPTSGKTIRPSAADFFVLPNQWQDNSAISRRLICLAQPVARQFGHQPPTSSSCPTSGKTIRPSAADFFVLPNQWQDNSAISRRLICLAQPVARQFGHQPPTHLSFPSKGRHTRPPFAEFFVLPNQWQDNSAISRRLICLAQLVARQFGHQPPTSSSCPTSGKTIRPSAADSFVFPIKGQFGHQPPTHLSCPTSGKTIRPSAADFFVLPNQWQDNSAISRRLLRLAQPVARQFGHQPPTSSSCPTSGKTIRPSAADFFVLPNQWQDNSAISRRLICLAQPVARQFGHQPPTSSSCPTSGKTIRPSAADFFVLPNQWQDNSAISRRLICLAQPVARQFGHQPPTSSSCPTSGKTIRPSAADFFVLPNQWQDNSAISRRLICLAQPVARQFGHQPPTHLSFPSKGRHTRPPFAEFFVLPNQWQDNSAISRRLICLAQLVARQFGHQPPTSSSCPTSGKTIRPSAADSFVFPIKGGKTIRPSAADSFVLPNQWQDNSAISRRLLRLAQPVARQFGHQPPTHLSCPTSGKTIRPSAADSFVFPIKGQFGHQPPTHLSCPTSGKTIRPSAADFFVLPNQWQDNSAISRRLICLSHQVEGTLGHHSPNSSSCPTSGKTIRPSAADSFVLPNQWQDNSAISRRLICLAQLVARQFGHQPPTHLSCPTSGKTIRPSAADSFVFPIKGQFGHQPPTHLSCPTSGKTIRPSAADSFVLPNQWQDNSAISRRLLRLAQPVARQFGHQPPTHLSCPTSGKTIRPSAADFFVLPNQWQDNSAISRRLLRLAQPVARQFGHQPPTTSSCPTSGKTIRPSAADSFVFPNKWKDNSATIRRILRLAQPVARQFGHQPPTHLSCPTSGKTIRPSAADFFVLPNQWQDNSAISRRLICLAQPVARQFGHQPPTHLSCPTSGKTIRPSAADSFVLPNQWQDNSAISRRLICLSHQRWQDNSAISRRLLHLAQPVARQFGHQPPTHLSFPSKGRHTRPPFAEFFVLPNQWQDNSAISRRLICLAQPVARQFGHQPPTSSSCPTSGKTIRPSAADFFVLPNQWQDNSAISRRLLRLAQPVARQFGHQPPTSSSCPTSGKTIRPSAADFFVLPNQWQDNSAISRRLLRLAQPVARQFGHQPPTHLSCPTSGKTIRPSAADFFVLPNQWQDNSAISRRLICLAQPVARQFGHQPPTHLSCPTSGKTIRPSAADFFVLPNQWQDNSAISRRLICLAQPVARQFGHQPPTHLSFPSKGRHTRPPFAEFFVLPNQWQDNSAISRRLICLAQLVARQFGHQPPTSSSCPTSGKTIRPSAADSFVFPIKGQFGHQPPTSSSCPTSGKTIRPSAADFFVLPNQWQDNSAISRRLLRLAQPVARQFGHQPPTSSSCPTSGKTIRPSAADFFVLPNQWQDNSAISRRLICLAQPVARQFGHQPPTSSSCPTSGKTIRPSAADSFVFPKNSQDNSAISRRLLRLAQPVARQFGHQPPTHLSCPTSGKTIRPSAADSFVLPNQWQDNSAISRRLICLSHQRWQDNSAISRRLLRLAQPVARQFGHQPPTHLSFPSKGRHTRPPFAEFFVLPNQWQDNSAISRRLICLAQPVARQFGHQPPTSSSCPTSGKTIRPSAADFFVLPNQWQDNSAISRRLLRLAQPVARQFGHQPPTSSSCPTSGKTIRPSAADFFVLPNQWQDNSAISRRLLRLAQPVARQFGHQPPTHLSCPTSGKTIRPSAADFFVLPNQWQDNSAISRRLLRLAQPVARQFGHQPPTHLSCPTSGKTIRPSAADFFVLPNQWQDNSAISRRLICLAQPVARQFGHQPPTHLSFPSKGRHTRPPFAEFFVLPNQWQDNSAISRRLLRLAQLVARQFGHQPPTSSSCPTSGKTIRPSAADSFVFPIKGQFGHQPPTSSSCPTSGKTIRPSAADSFVLPNQWQDNSAISRRLLRLAQPVARQFGHQPPTSSSCPTSGKTIRPSAADFFVLPNQWQDNSAISRRLLRLAQPVARQFGHQPPTSSSCPTSGKTIRPSAADFFVLPNQWQDNSAISRRLICLAQPVARQFGHQPPTSSSCPTSGKTIRPSAADFFVLPNQWQDNSAISRRLICLAQPVARQFGHQPPTSSSCPTSGKTIRPSAADFFVLPNQWQDNSAISRRLICLAQPVARQFGHQPPTHLSFPSKGRHTRPPFAEFFVLPNQWQDNSAISRRLICLAQLVARQFGHQPPTSSSCPTSGKTIRPSAADSFVFPIKGRRLICLAQPVARQFGHQPPTHLSCPTSGKTIRPSAADFFVLPNQWQDNSAISRRLICLSLPTSGKTIRPSAADFFVLPNQWQDNSAISRRQLCLAQPVARQFGHQPPTSSSCPTSGKTIRPSAADSFVLPNQWQDNSAISRRLLRLAQPVARQFGHQPPTSSSCPTSGKTIRPSAADSFVLPNQWQDNSAISRRLICLSHPPRRLLRLAQPVARQFGHQPPTHLSCPTSGKTIRPSAADFFVLPNQWQDNSAISRRLICLSHQRVGTLGHHSPNSSSCPTSGKTIRPSAADSFVLPNQWQDNSAISRRLICLAQPVARQFGHQPPTSSSCPTSGKTIRPSAADSFVLPIKGFLRLAQPVARQFGHQPPTSSSCPTSGKTIRPSAADFFVLPNQWQDNSAISRRLLRLAQPVARQFGHQPPTSSSCPTSGKTIRPSAADFFVLPNQWQDNSAISRRLICLSHQRVGTLGHHSPTSSSCPTSGKTIRPSAADSFVLPNQWQDNSAISRRLLRLAQPVARQFGHQPPTHLSCPSKGPTSSSCPTSGKTIRPSAADSFVLPNQWQDNSAISRRLLRLAQPVARQFGHQPPTSSSCPTSGKTIRPSAADSFVFPIKGRRLLRLAQPVARQFGHQPPTHLSCPTSGKTIRPSAADSFVLPNQWQDNSAISRRLICLSHQRVGTLGHHSPNSSSCPTSGKTIRPSAADFFVLPNQWQDNSAISRRLICLAQPVARQFGHQPPTSSSCPTSGKTIRPSAADFFVLPNQWQDNSAISRRLICLAQPVARQFGHQPPTHLSFPSKGRHTRPPFAEFFVLPNQWQDNSAISRRLICLAQLVARQFGHQPPTSSSCPTSGKTIRPSAADSFVFPIKGQFGHQPPTHLSCPTSGKTIRPSAADFFVLPNQWQDNSAISRRLICLAQPVARQFGHQPPTHLSCPSKGRHTRPSAADFFVLPNQWQDNSAISRRLICLAQPVARQFGHQPPTSSSCPTSGKTIRPSAADSFVLPNQWQDNSATIRRILRLAQPVARQFGHQPPTHSSCPTSGKTIRPSAADSFVLPNQWQDNSAISRRLICLAQPVARQFGHQPPTHLSFPSKGRHTRPPFAEFFVLPNQWQDNSAISRRLIRLAQPVARQFGHQPPTSSSCPTSGKTIRPSAADFFVLPNQWQDNSAISRRLLRLAQPVARQFGHQPPTHLSCPTSGKTIRPSAADSFVLPNQWQDNSAISRRLLRLAQPVARQFGHQPPTHLSCPTSGKTIRPSAADFFVLPNQWQDNSAISRRLICLSHQRWQDNSAISRRLICLAQLVARQFGHQPPTSSSCPTSGKTIRPSAADFFVLPNQWQDNSAISRRLICLAQPVARQFGHQPPTSSSCPTSGKTIRPSAADFFVLPNQWQDNSAISRRLLRLAQPVARQFGHQPPTPLSCPTSGKTIRPSAADFFVLPNQWQDNSAISRRLICLAQLVARQFGHQPPTSSSCPTSGKTIRPSAADSFVFPIKGGKTIRPSAADSFVLPNQWQDNSAISRRLLCLAQPVARQFGHQPPTHLSCPTSGKTIRPSAADSFVLPNQWQDNSAISRRLLRLAQPVARQFGHQPPTSSSCPTSGKTIRPSAADFLVLPNQWQDNSAISRRLLRLAQPVARQFGHQPPTHLSCPTSGKTIRPSAADSFVLPNQWQDNSAISRRLICLAQPVARQFGHQPPTHLSFPSKGRHTRPPFAEFFVLPNQWQDNSAISRRLLRLAQPVARQFGHQPPTHLSFPSKGRHTRPPFAEFFVLPNQWQDNSAISRRLICLSHQRVGTLGHHSPNSSSCPTNGKTIRRPKSHPRGEITGHQHPKLPKQEINMSRPTRSKIRPCAARTKAYIEAATVNLGKDTTDMIVEAKTEVQRCAHVLRGDERPRSSVFNSQPQQRGGWDQRGDNRHSNSRQIQPPRPFNRGGRPQPEYRAFAAINKNPERAKTPARKCDRLRSVPRHTVAEIVNLQRIF</sequence>
<proteinExistence type="predicted"/>
<dbReference type="EMBL" id="JBICBT010000985">
    <property type="protein sequence ID" value="KAL3089430.1"/>
    <property type="molecule type" value="Genomic_DNA"/>
</dbReference>
<dbReference type="SMART" id="SM00705">
    <property type="entry name" value="THEG"/>
    <property type="match status" value="115"/>
</dbReference>
<name>A0ABD2JFN9_9BILA</name>